<sequence>MELKVNDCKVFATTGGKPFDASLPVIVFVHGAAADHTVWKLQTRYFAWHGHSVLAIDMPGHGRSDGPCLPTIGALADWVIAVVDAAGLKTVSLVGHSAGSLVTLDAAARYPDRIDHLALLGCAFPMRVNDVLLDSSKANDGLANHLTNSWGYGRAAQKGRHTIPGLWIMKGGLRLFESADDGVLYNDMNACHIYSGGDTAAQNIACPTLSIMGE</sequence>
<dbReference type="SUPFAM" id="SSF53474">
    <property type="entry name" value="alpha/beta-Hydrolases"/>
    <property type="match status" value="1"/>
</dbReference>
<protein>
    <recommendedName>
        <fullName evidence="2">AB hydrolase-1 domain-containing protein</fullName>
    </recommendedName>
</protein>
<dbReference type="Gene3D" id="3.40.50.1820">
    <property type="entry name" value="alpha/beta hydrolase"/>
    <property type="match status" value="1"/>
</dbReference>
<dbReference type="InterPro" id="IPR029058">
    <property type="entry name" value="AB_hydrolase_fold"/>
</dbReference>
<evidence type="ECO:0000313" key="3">
    <source>
        <dbReference type="EMBL" id="SVD40886.1"/>
    </source>
</evidence>
<evidence type="ECO:0000256" key="1">
    <source>
        <dbReference type="ARBA" id="ARBA00022801"/>
    </source>
</evidence>
<dbReference type="AlphaFoldDB" id="A0A382V2V1"/>
<gene>
    <name evidence="3" type="ORF">METZ01_LOCUS393740</name>
</gene>
<keyword evidence="1" id="KW-0378">Hydrolase</keyword>
<dbReference type="InterPro" id="IPR050266">
    <property type="entry name" value="AB_hydrolase_sf"/>
</dbReference>
<dbReference type="Pfam" id="PF00561">
    <property type="entry name" value="Abhydrolase_1"/>
    <property type="match status" value="1"/>
</dbReference>
<name>A0A382V2V1_9ZZZZ</name>
<dbReference type="GO" id="GO:0016020">
    <property type="term" value="C:membrane"/>
    <property type="evidence" value="ECO:0007669"/>
    <property type="project" value="TreeGrafter"/>
</dbReference>
<accession>A0A382V2V1</accession>
<organism evidence="3">
    <name type="scientific">marine metagenome</name>
    <dbReference type="NCBI Taxonomy" id="408172"/>
    <lineage>
        <taxon>unclassified sequences</taxon>
        <taxon>metagenomes</taxon>
        <taxon>ecological metagenomes</taxon>
    </lineage>
</organism>
<dbReference type="InterPro" id="IPR000073">
    <property type="entry name" value="AB_hydrolase_1"/>
</dbReference>
<dbReference type="PANTHER" id="PTHR43798:SF31">
    <property type="entry name" value="AB HYDROLASE SUPERFAMILY PROTEIN YCLE"/>
    <property type="match status" value="1"/>
</dbReference>
<evidence type="ECO:0000259" key="2">
    <source>
        <dbReference type="Pfam" id="PF00561"/>
    </source>
</evidence>
<dbReference type="GO" id="GO:0016787">
    <property type="term" value="F:hydrolase activity"/>
    <property type="evidence" value="ECO:0007669"/>
    <property type="project" value="UniProtKB-KW"/>
</dbReference>
<dbReference type="PRINTS" id="PR00111">
    <property type="entry name" value="ABHYDROLASE"/>
</dbReference>
<feature type="non-terminal residue" evidence="3">
    <location>
        <position position="214"/>
    </location>
</feature>
<dbReference type="EMBL" id="UINC01148793">
    <property type="protein sequence ID" value="SVD40886.1"/>
    <property type="molecule type" value="Genomic_DNA"/>
</dbReference>
<dbReference type="PANTHER" id="PTHR43798">
    <property type="entry name" value="MONOACYLGLYCEROL LIPASE"/>
    <property type="match status" value="1"/>
</dbReference>
<reference evidence="3" key="1">
    <citation type="submission" date="2018-05" db="EMBL/GenBank/DDBJ databases">
        <authorList>
            <person name="Lanie J.A."/>
            <person name="Ng W.-L."/>
            <person name="Kazmierczak K.M."/>
            <person name="Andrzejewski T.M."/>
            <person name="Davidsen T.M."/>
            <person name="Wayne K.J."/>
            <person name="Tettelin H."/>
            <person name="Glass J.I."/>
            <person name="Rusch D."/>
            <person name="Podicherti R."/>
            <person name="Tsui H.-C.T."/>
            <person name="Winkler M.E."/>
        </authorList>
    </citation>
    <scope>NUCLEOTIDE SEQUENCE</scope>
</reference>
<feature type="domain" description="AB hydrolase-1" evidence="2">
    <location>
        <begin position="24"/>
        <end position="122"/>
    </location>
</feature>
<proteinExistence type="predicted"/>